<feature type="non-terminal residue" evidence="1">
    <location>
        <position position="1"/>
    </location>
</feature>
<evidence type="ECO:0000313" key="1">
    <source>
        <dbReference type="EMBL" id="NKX52094.1"/>
    </source>
</evidence>
<name>A0ABX1JTK3_9MICC</name>
<organism evidence="1 2">
    <name type="scientific">Arthrobacter deserti</name>
    <dbReference type="NCBI Taxonomy" id="1742687"/>
    <lineage>
        <taxon>Bacteria</taxon>
        <taxon>Bacillati</taxon>
        <taxon>Actinomycetota</taxon>
        <taxon>Actinomycetes</taxon>
        <taxon>Micrococcales</taxon>
        <taxon>Micrococcaceae</taxon>
        <taxon>Arthrobacter</taxon>
    </lineage>
</organism>
<dbReference type="EMBL" id="JAAZSR010000403">
    <property type="protein sequence ID" value="NKX52094.1"/>
    <property type="molecule type" value="Genomic_DNA"/>
</dbReference>
<comment type="caution">
    <text evidence="1">The sequence shown here is derived from an EMBL/GenBank/DDBJ whole genome shotgun (WGS) entry which is preliminary data.</text>
</comment>
<keyword evidence="1" id="KW-0413">Isomerase</keyword>
<dbReference type="InterPro" id="IPR046348">
    <property type="entry name" value="SIS_dom_sf"/>
</dbReference>
<reference evidence="1 2" key="1">
    <citation type="submission" date="2020-04" db="EMBL/GenBank/DDBJ databases">
        <authorList>
            <person name="Liu S."/>
        </authorList>
    </citation>
    <scope>NUCLEOTIDE SEQUENCE [LARGE SCALE GENOMIC DNA]</scope>
    <source>
        <strain evidence="1 2">CGMCC 1.15091</strain>
    </source>
</reference>
<keyword evidence="2" id="KW-1185">Reference proteome</keyword>
<dbReference type="Gene3D" id="3.40.50.10490">
    <property type="entry name" value="Glucose-6-phosphate isomerase like protein, domain 1"/>
    <property type="match status" value="1"/>
</dbReference>
<dbReference type="GO" id="GO:0016853">
    <property type="term" value="F:isomerase activity"/>
    <property type="evidence" value="ECO:0007669"/>
    <property type="project" value="UniProtKB-KW"/>
</dbReference>
<accession>A0ABX1JTK3</accession>
<protein>
    <submittedName>
        <fullName evidence="1">Sugar isomerase</fullName>
    </submittedName>
</protein>
<proteinExistence type="predicted"/>
<dbReference type="SUPFAM" id="SSF53697">
    <property type="entry name" value="SIS domain"/>
    <property type="match status" value="1"/>
</dbReference>
<dbReference type="Proteomes" id="UP000523795">
    <property type="component" value="Unassembled WGS sequence"/>
</dbReference>
<sequence>LQALPELLVDVKASFEDRAQALAEEIKDETYHIITGAGSTWPEAYYYGMCILEEMQWIRTRPVHASDFFHGTLELVGEGVSVIILKGEVAMRPLSERVEKFAPRFTDKVRVLDTKDFALPGISEATRALVSPVLLATVFERLSAHLEVLRNHPLTTRRYYKKLEY</sequence>
<gene>
    <name evidence="1" type="ORF">HER39_16280</name>
</gene>
<evidence type="ECO:0000313" key="2">
    <source>
        <dbReference type="Proteomes" id="UP000523795"/>
    </source>
</evidence>